<evidence type="ECO:0000313" key="3">
    <source>
        <dbReference type="Proteomes" id="UP001221757"/>
    </source>
</evidence>
<dbReference type="GO" id="GO:0046983">
    <property type="term" value="F:protein dimerization activity"/>
    <property type="evidence" value="ECO:0007669"/>
    <property type="project" value="InterPro"/>
</dbReference>
<name>A0AAD7GAY7_MYCRO</name>
<dbReference type="EMBL" id="JARKIE010000159">
    <property type="protein sequence ID" value="KAJ7674099.1"/>
    <property type="molecule type" value="Genomic_DNA"/>
</dbReference>
<gene>
    <name evidence="2" type="ORF">B0H17DRAFT_946944</name>
</gene>
<feature type="domain" description="HAT C-terminal dimerisation" evidence="1">
    <location>
        <begin position="29"/>
        <end position="81"/>
    </location>
</feature>
<sequence length="101" mass="11020">MITFWLDGRYVTASSSALFSDLLPQLHAIHFPILSHIARVILCIPDVSIVVGCLFSSSMHTMSDAWLSMAASTALLTVVVKELLNAGFRDGLDYLEGVTIH</sequence>
<proteinExistence type="predicted"/>
<accession>A0AAD7GAY7</accession>
<evidence type="ECO:0000313" key="2">
    <source>
        <dbReference type="EMBL" id="KAJ7674099.1"/>
    </source>
</evidence>
<dbReference type="InterPro" id="IPR008906">
    <property type="entry name" value="HATC_C_dom"/>
</dbReference>
<comment type="caution">
    <text evidence="2">The sequence shown here is derived from an EMBL/GenBank/DDBJ whole genome shotgun (WGS) entry which is preliminary data.</text>
</comment>
<dbReference type="Pfam" id="PF05699">
    <property type="entry name" value="Dimer_Tnp_hAT"/>
    <property type="match status" value="1"/>
</dbReference>
<dbReference type="AlphaFoldDB" id="A0AAD7GAY7"/>
<keyword evidence="3" id="KW-1185">Reference proteome</keyword>
<evidence type="ECO:0000259" key="1">
    <source>
        <dbReference type="Pfam" id="PF05699"/>
    </source>
</evidence>
<organism evidence="2 3">
    <name type="scientific">Mycena rosella</name>
    <name type="common">Pink bonnet</name>
    <name type="synonym">Agaricus rosellus</name>
    <dbReference type="NCBI Taxonomy" id="1033263"/>
    <lineage>
        <taxon>Eukaryota</taxon>
        <taxon>Fungi</taxon>
        <taxon>Dikarya</taxon>
        <taxon>Basidiomycota</taxon>
        <taxon>Agaricomycotina</taxon>
        <taxon>Agaricomycetes</taxon>
        <taxon>Agaricomycetidae</taxon>
        <taxon>Agaricales</taxon>
        <taxon>Marasmiineae</taxon>
        <taxon>Mycenaceae</taxon>
        <taxon>Mycena</taxon>
    </lineage>
</organism>
<protein>
    <recommendedName>
        <fullName evidence="1">HAT C-terminal dimerisation domain-containing protein</fullName>
    </recommendedName>
</protein>
<reference evidence="2" key="1">
    <citation type="submission" date="2023-03" db="EMBL/GenBank/DDBJ databases">
        <title>Massive genome expansion in bonnet fungi (Mycena s.s.) driven by repeated elements and novel gene families across ecological guilds.</title>
        <authorList>
            <consortium name="Lawrence Berkeley National Laboratory"/>
            <person name="Harder C.B."/>
            <person name="Miyauchi S."/>
            <person name="Viragh M."/>
            <person name="Kuo A."/>
            <person name="Thoen E."/>
            <person name="Andreopoulos B."/>
            <person name="Lu D."/>
            <person name="Skrede I."/>
            <person name="Drula E."/>
            <person name="Henrissat B."/>
            <person name="Morin E."/>
            <person name="Kohler A."/>
            <person name="Barry K."/>
            <person name="LaButti K."/>
            <person name="Morin E."/>
            <person name="Salamov A."/>
            <person name="Lipzen A."/>
            <person name="Mereny Z."/>
            <person name="Hegedus B."/>
            <person name="Baldrian P."/>
            <person name="Stursova M."/>
            <person name="Weitz H."/>
            <person name="Taylor A."/>
            <person name="Grigoriev I.V."/>
            <person name="Nagy L.G."/>
            <person name="Martin F."/>
            <person name="Kauserud H."/>
        </authorList>
    </citation>
    <scope>NUCLEOTIDE SEQUENCE</scope>
    <source>
        <strain evidence="2">CBHHK067</strain>
    </source>
</reference>
<dbReference type="Proteomes" id="UP001221757">
    <property type="component" value="Unassembled WGS sequence"/>
</dbReference>